<protein>
    <recommendedName>
        <fullName evidence="2">Porin domain-containing protein</fullName>
    </recommendedName>
</protein>
<gene>
    <name evidence="1" type="ORF">LCGC14_0597800</name>
</gene>
<dbReference type="SUPFAM" id="SSF56935">
    <property type="entry name" value="Porins"/>
    <property type="match status" value="1"/>
</dbReference>
<reference evidence="1" key="1">
    <citation type="journal article" date="2015" name="Nature">
        <title>Complex archaea that bridge the gap between prokaryotes and eukaryotes.</title>
        <authorList>
            <person name="Spang A."/>
            <person name="Saw J.H."/>
            <person name="Jorgensen S.L."/>
            <person name="Zaremba-Niedzwiedzka K."/>
            <person name="Martijn J."/>
            <person name="Lind A.E."/>
            <person name="van Eijk R."/>
            <person name="Schleper C."/>
            <person name="Guy L."/>
            <person name="Ettema T.J."/>
        </authorList>
    </citation>
    <scope>NUCLEOTIDE SEQUENCE</scope>
</reference>
<accession>A0A0F9RBK0</accession>
<dbReference type="EMBL" id="LAZR01000953">
    <property type="protein sequence ID" value="KKN53885.1"/>
    <property type="molecule type" value="Genomic_DNA"/>
</dbReference>
<dbReference type="Gene3D" id="2.40.160.10">
    <property type="entry name" value="Porin"/>
    <property type="match status" value="1"/>
</dbReference>
<organism evidence="1">
    <name type="scientific">marine sediment metagenome</name>
    <dbReference type="NCBI Taxonomy" id="412755"/>
    <lineage>
        <taxon>unclassified sequences</taxon>
        <taxon>metagenomes</taxon>
        <taxon>ecological metagenomes</taxon>
    </lineage>
</organism>
<dbReference type="InterPro" id="IPR023614">
    <property type="entry name" value="Porin_dom_sf"/>
</dbReference>
<proteinExistence type="predicted"/>
<sequence>MKIRIFCIFLILSVFLAPVCVLGKTSVYLSFEYIKGLDQSDLVDGSFRNSQFGLIFSDKIAPRIDYVAEFRLRQENRIDLDQAWVGFNLSNSLNIKLGLYIVPFGKYNLINRPHQTMLINAPLIVEKMFPPTWRDMGVLLEGRTGNIFYSGYWGNGLFESENLGGSQQFEDNNLNKAKGARLGTALSQSLEVAFSYYKGKYDEANERDLILQGIDLIWSSEGLQILSEYLRGTLQNPESFSEGKIEGYYIQASFESGTLRPVVSYQRLKYEDSFHGQGFSSAGPGAGISEEKNRWALGLVYFASENVFLTFEYDFNREKDLEIKNNSYSLQVSLSF</sequence>
<name>A0A0F9RBK0_9ZZZZ</name>
<dbReference type="AlphaFoldDB" id="A0A0F9RBK0"/>
<evidence type="ECO:0000313" key="1">
    <source>
        <dbReference type="EMBL" id="KKN53885.1"/>
    </source>
</evidence>
<comment type="caution">
    <text evidence="1">The sequence shown here is derived from an EMBL/GenBank/DDBJ whole genome shotgun (WGS) entry which is preliminary data.</text>
</comment>
<evidence type="ECO:0008006" key="2">
    <source>
        <dbReference type="Google" id="ProtNLM"/>
    </source>
</evidence>